<accession>A0ABR4QGH9</accession>
<feature type="region of interest" description="Disordered" evidence="1">
    <location>
        <begin position="1"/>
        <end position="51"/>
    </location>
</feature>
<organism evidence="2 3">
    <name type="scientific">Taenia crassiceps</name>
    <dbReference type="NCBI Taxonomy" id="6207"/>
    <lineage>
        <taxon>Eukaryota</taxon>
        <taxon>Metazoa</taxon>
        <taxon>Spiralia</taxon>
        <taxon>Lophotrochozoa</taxon>
        <taxon>Platyhelminthes</taxon>
        <taxon>Cestoda</taxon>
        <taxon>Eucestoda</taxon>
        <taxon>Cyclophyllidea</taxon>
        <taxon>Taeniidae</taxon>
        <taxon>Taenia</taxon>
    </lineage>
</organism>
<proteinExistence type="predicted"/>
<reference evidence="2 3" key="1">
    <citation type="journal article" date="2022" name="Front. Cell. Infect. Microbiol.">
        <title>The Genomes of Two Strains of Taenia crassiceps the Animal Model for the Study of Human Cysticercosis.</title>
        <authorList>
            <person name="Bobes R.J."/>
            <person name="Estrada K."/>
            <person name="Rios-Valencia D.G."/>
            <person name="Calderon-Gallegos A."/>
            <person name="de la Torre P."/>
            <person name="Carrero J.C."/>
            <person name="Sanchez-Flores A."/>
            <person name="Laclette J.P."/>
        </authorList>
    </citation>
    <scope>NUCLEOTIDE SEQUENCE [LARGE SCALE GENOMIC DNA]</scope>
    <source>
        <strain evidence="2">WFUcys</strain>
    </source>
</reference>
<gene>
    <name evidence="2" type="ORF">TcWFU_004355</name>
</gene>
<protein>
    <submittedName>
        <fullName evidence="2">Uncharacterized protein</fullName>
    </submittedName>
</protein>
<evidence type="ECO:0000256" key="1">
    <source>
        <dbReference type="SAM" id="MobiDB-lite"/>
    </source>
</evidence>
<dbReference type="EMBL" id="JAKROA010000003">
    <property type="protein sequence ID" value="KAL5108839.1"/>
    <property type="molecule type" value="Genomic_DNA"/>
</dbReference>
<dbReference type="Proteomes" id="UP001651158">
    <property type="component" value="Unassembled WGS sequence"/>
</dbReference>
<name>A0ABR4QGH9_9CEST</name>
<sequence>MSRRGDDRHRENYHPNNIEHENAGDGTADDGNSDEDGHDGEVDDEEEEKRRGRMRFLSGLVFTVAGGVHATLRCLARTPTFLCLQLTSCGTSSEGSFVIS</sequence>
<evidence type="ECO:0000313" key="3">
    <source>
        <dbReference type="Proteomes" id="UP001651158"/>
    </source>
</evidence>
<keyword evidence="3" id="KW-1185">Reference proteome</keyword>
<evidence type="ECO:0000313" key="2">
    <source>
        <dbReference type="EMBL" id="KAL5108839.1"/>
    </source>
</evidence>
<feature type="compositionally biased region" description="Basic and acidic residues" evidence="1">
    <location>
        <begin position="1"/>
        <end position="23"/>
    </location>
</feature>
<comment type="caution">
    <text evidence="2">The sequence shown here is derived from an EMBL/GenBank/DDBJ whole genome shotgun (WGS) entry which is preliminary data.</text>
</comment>
<feature type="compositionally biased region" description="Acidic residues" evidence="1">
    <location>
        <begin position="27"/>
        <end position="47"/>
    </location>
</feature>